<keyword evidence="2" id="KW-1185">Reference proteome</keyword>
<sequence length="240" mass="26409">MLRLLKYEFRKTLFPKLVLLALLVIFEGIFLYGYWTGNNSTVTLGLSLFLFTFLCGLLAIGIISLVTLHKDMNTRQGYMLFMTPNSTYRILGAKVAENGLSMLGIGAVGLGICLLNFSLIKQELEFITSFLKNFGIGLMPTFPHLSALLVYIICDILCSVTTAYLADVICSSLLNGQKGSMVITFVLFALLNFGIQKIMGLVPASLDIVVMFLLQGAIALVLATVMYIITARLMDLYLSV</sequence>
<dbReference type="Proteomes" id="UP000682782">
    <property type="component" value="Chromosome"/>
</dbReference>
<dbReference type="EMBL" id="CP068393">
    <property type="protein sequence ID" value="QUC67561.1"/>
    <property type="molecule type" value="Genomic_DNA"/>
</dbReference>
<accession>A0AC61N6S0</accession>
<evidence type="ECO:0000313" key="1">
    <source>
        <dbReference type="EMBL" id="QUC67561.1"/>
    </source>
</evidence>
<protein>
    <submittedName>
        <fullName evidence="1">Uncharacterized protein</fullName>
    </submittedName>
</protein>
<name>A0AC61N6S0_9FIRM</name>
<reference evidence="1" key="1">
    <citation type="submission" date="2021-01" db="EMBL/GenBank/DDBJ databases">
        <title>Complete genome sequence of Clostridiales bacterium R-7.</title>
        <authorList>
            <person name="Mahoney-Kurpe S.C."/>
            <person name="Palevich N."/>
            <person name="Koike S."/>
            <person name="Moon C.D."/>
            <person name="Attwood G.T."/>
        </authorList>
    </citation>
    <scope>NUCLEOTIDE SEQUENCE</scope>
    <source>
        <strain evidence="1">R-7</strain>
    </source>
</reference>
<proteinExistence type="predicted"/>
<evidence type="ECO:0000313" key="2">
    <source>
        <dbReference type="Proteomes" id="UP000682782"/>
    </source>
</evidence>
<organism evidence="1 2">
    <name type="scientific">Aristaeella hokkaidonensis</name>
    <dbReference type="NCBI Taxonomy" id="3046382"/>
    <lineage>
        <taxon>Bacteria</taxon>
        <taxon>Bacillati</taxon>
        <taxon>Bacillota</taxon>
        <taxon>Clostridia</taxon>
        <taxon>Eubacteriales</taxon>
        <taxon>Aristaeellaceae</taxon>
        <taxon>Aristaeella</taxon>
    </lineage>
</organism>
<gene>
    <name evidence="1" type="ORF">JYE49_02340</name>
</gene>